<evidence type="ECO:0000256" key="10">
    <source>
        <dbReference type="ARBA" id="ARBA00022840"/>
    </source>
</evidence>
<feature type="region of interest" description="Disordered" evidence="13">
    <location>
        <begin position="1541"/>
        <end position="1561"/>
    </location>
</feature>
<evidence type="ECO:0000256" key="2">
    <source>
        <dbReference type="ARBA" id="ARBA00004496"/>
    </source>
</evidence>
<dbReference type="CTD" id="65125"/>
<comment type="catalytic activity">
    <reaction evidence="12">
        <text>L-seryl-[protein] + ATP = O-phospho-L-seryl-[protein] + ADP + H(+)</text>
        <dbReference type="Rhea" id="RHEA:17989"/>
        <dbReference type="Rhea" id="RHEA-COMP:9863"/>
        <dbReference type="Rhea" id="RHEA-COMP:11604"/>
        <dbReference type="ChEBI" id="CHEBI:15378"/>
        <dbReference type="ChEBI" id="CHEBI:29999"/>
        <dbReference type="ChEBI" id="CHEBI:30616"/>
        <dbReference type="ChEBI" id="CHEBI:83421"/>
        <dbReference type="ChEBI" id="CHEBI:456216"/>
        <dbReference type="EC" id="2.7.11.1"/>
    </reaction>
</comment>
<keyword evidence="5" id="KW-0723">Serine/threonine-protein kinase</keyword>
<feature type="compositionally biased region" description="Polar residues" evidence="13">
    <location>
        <begin position="2037"/>
        <end position="2047"/>
    </location>
</feature>
<evidence type="ECO:0000259" key="14">
    <source>
        <dbReference type="PROSITE" id="PS50011"/>
    </source>
</evidence>
<dbReference type="GeneID" id="113921987"/>
<feature type="region of interest" description="Disordered" evidence="13">
    <location>
        <begin position="95"/>
        <end position="125"/>
    </location>
</feature>
<feature type="compositionally biased region" description="Low complexity" evidence="13">
    <location>
        <begin position="616"/>
        <end position="626"/>
    </location>
</feature>
<dbReference type="GO" id="GO:0005524">
    <property type="term" value="F:ATP binding"/>
    <property type="evidence" value="ECO:0007669"/>
    <property type="project" value="UniProtKB-KW"/>
</dbReference>
<dbReference type="Proteomes" id="UP000515165">
    <property type="component" value="Chromosome 9"/>
</dbReference>
<feature type="compositionally biased region" description="Polar residues" evidence="13">
    <location>
        <begin position="1955"/>
        <end position="1969"/>
    </location>
</feature>
<keyword evidence="4" id="KW-0963">Cytoplasm</keyword>
<dbReference type="Gene3D" id="1.10.510.10">
    <property type="entry name" value="Transferase(Phosphotransferase) domain 1"/>
    <property type="match status" value="1"/>
</dbReference>
<evidence type="ECO:0000313" key="16">
    <source>
        <dbReference type="RefSeq" id="XP_027449400.2"/>
    </source>
</evidence>
<sequence length="2444" mass="257598">MSGGAAEKQSSTPSSLFLSPPAPSPKNGSSSDSSVGEKLGSAAPDAGTGRTEEYRRRRHTMDKDSRGAAATTTTTEHRFFRRSVICDSNATALELPGLPLSLPQPTVSAVAPQSTPPEPHREETLTATAAAQVAQLPPASAAPGEPAGAGPAAATAPASTSRDRQVSQPNHVGSKEEPPSARSGSGGGSAKELQEERSQQQDDIEELETKAVGMSNDGRFLKFDIEIGRGSFKTVYKGLDTETTVEVAWCELQDRKLTKSERQRFKEEAEMLKGLQHPNIVRFYDSWESTVKGKKCIVLVTELMTSGTLKTYLKRFKVMKIKVLRSWCRQILKGLQFLHTRTPPIIHRDLKCDNIFITGPTGSVKIGDLGLATLKRASFAKSVIGTPEFMAPEMYEEKYDESVDVYAFGMCMLEMATSEYPYSECQNAAQIYRRVTSGVKPASFDKVAIPEVKEIIEGCIRQNKDERYSIKDLLNHAFFQEETGVRVELAEEDDGEKIAIKLWLRIEDIKKLKGKYKDNEAIEFSFDLERDVPEDVAQEMVESGYVCEGDHKTMAKAIKDRVSLIKRKREQRQLVREEQEKRKQEESSLKQQVEQQSSTSQAGVKQIPSASTGMPTASTTSASVSTQVEPEEPEADQHQQLQYQQTSISVLSDGTVDSGQGSSVFTESRVSSQQTISYGSQHEQTHSTGTLPGHTASVVQAQSQPHGVYPPSSVAQGQSQGQPSSSSLTGVPSSLPIQHSQQQQGVQQTAPPQQTVQYSLPQTSASGEATTAQPVSQSQAPQVLPQVSAGKQLPVSQPVPTIQGEPQIPVATQPSVVPVHSGAHFLPMGQPLSTSLLPQYPVSQIPISTPHVSAAQTGFSSLPITMAAGINQPLLTLASSATAAGIPGGPTVVPSQLPTLLQPVTQLPSQVHPQLLQPAVQSMGIPANLGQAAEVPLPSGDVLYQGFPPRLPPQYPGDSNIAPSSSVASICIPSTVLSPPMPTEALATPGYFPTVVQPFVESNLLVSVGSIGGQVQVSQPAVSLAQAPTTSSQQAALESTQGVSQVAPPEPVPVAQAQPTTLVSSIDSAHSDVASGMSDGNENVPSSSGRHEGRTAKRHYRKSVRSRSRHEKTSRPKLRILNVSNKGDRVVECQLETHNRKMVTFKFDLDGDNPEEIATIMVNNDFILAMERESFVDQVREIIEKADEMLSEDVSVEPEGDQGLESLQGKDDYGFAGSQKLEGEFKQPIPASSMPQQIGIPTSSLTQVVHSAGRRFIVSPVPESRLRESKVFTSEISDTVAASTSHGAGMNLSHSASSLSLQQAFSELRHAQMTEGPNTAPPNFSHTGPTFPVVPPSMSSIVGVPTTAAATPSVSVPATSSPLTDISTSVIQSEIPVPTETGIGGVATCTGVMPSSGLPVPPVSESPIFPTVVSSITVPTVVSISATSQPVQAPTSGSAVSSIGTLPSIPVATTLAPAVGSATAPGAKPPPVLSQQVAGSTASAATLASVPVTTPFPSLASQPSLQLSSSTSAPTLAETVVVSAHSLDKTSHSSTTGLALSLSASSSSSPGAGLSSSISQPGGIHPLITPSAIASTPALPQAVGPTSTPLLPQVPSVLPLVQPVASVPAVQQTLIHSQPQPALLPNQPHTHCPEIDADSQPKAPGIDDIKTLEEKLRSLFSEHSSSGAQHASVSLETSLVVETTVTPGIPTTAVAPSKLMTSTTSTCLPPTSLPLGTTGLSVMPVVPPGQVSTPVSYVSAPVSVTPGVKAGTAPSKPPLTKAPVLPVGTELPAGTPPSEQLPPFPGPSLTQSQQPLEDLDAQLRRTLSPETITLTPTVGPVSVVAPTAVTEAGAQPQKDVSHIVEGVVLATSSGTGVFKMGRFQFGLYQVSVAMDDVQKEGKNKSEDTKSVHFESSTSESSVLSSSSPESTLVKTEPNGITIHDISSDMPDSARKTPASEAKSETGQPTKVGRFQVTTTADKVSRFSVSRTEDKITEAKKEGPTASPPFMDLEQGVLPAMIPKKEKPELSEPSHLNGPSSDLEAAFLSRDVDDGSGSPHSPHQLSSKSLPIQNLSQSLSNSFNSSYMSSDNESDIEDEDLKLELRRLREKHLKEIQDLQSRQKHEIESLYTKLGKVPPAVIIPPAAPLSGRRRRPTKSKGSKSSRSSSLGNKSPQLSGNLSGQSAASVLHPQQTLHPPGSIPETGQNQLLQPLKPSPSSDNLYSAFTSDGAISVPSLSAPGQGCAKFNCASEQVTFKPGGRRTRFLSTPCLALWKMVKKVCPCNQLCMCPPAEPKSGTSSTNTVGGAVNSQAAQAQPPAMTSSRKGTFTDDLHKLVDNWARDAMNLSGRRGSKGHMNYEGPGMARKFSAPGQLCISMTSNLGGSAPISAASATSLGHFTKSMCPPQQYGFPAPPFGTQWSGTGGPAPQPLGQFQPVGTASLQNFGISNLQKSISNPPGSNLRTT</sequence>
<feature type="compositionally biased region" description="Basic and acidic residues" evidence="13">
    <location>
        <begin position="2002"/>
        <end position="2011"/>
    </location>
</feature>
<evidence type="ECO:0000256" key="5">
    <source>
        <dbReference type="ARBA" id="ARBA00022527"/>
    </source>
</evidence>
<keyword evidence="10" id="KW-0067">ATP-binding</keyword>
<feature type="compositionally biased region" description="Basic and acidic residues" evidence="13">
    <location>
        <begin position="1879"/>
        <end position="1892"/>
    </location>
</feature>
<comment type="subcellular location">
    <subcellularLocation>
        <location evidence="2">Cytoplasm</location>
    </subcellularLocation>
</comment>
<dbReference type="Pfam" id="PF24889">
    <property type="entry name" value="CCTL2_WNK"/>
    <property type="match status" value="1"/>
</dbReference>
<protein>
    <recommendedName>
        <fullName evidence="3">non-specific serine/threonine protein kinase</fullName>
        <ecNumber evidence="3">2.7.11.1</ecNumber>
    </recommendedName>
</protein>
<feature type="compositionally biased region" description="Polar residues" evidence="13">
    <location>
        <begin position="2154"/>
        <end position="2175"/>
    </location>
</feature>
<feature type="domain" description="Protein kinase" evidence="14">
    <location>
        <begin position="221"/>
        <end position="479"/>
    </location>
</feature>
<keyword evidence="8" id="KW-0547">Nucleotide-binding</keyword>
<feature type="region of interest" description="Disordered" evidence="13">
    <location>
        <begin position="1749"/>
        <end position="1792"/>
    </location>
</feature>
<feature type="compositionally biased region" description="Polar residues" evidence="13">
    <location>
        <begin position="103"/>
        <end position="113"/>
    </location>
</feature>
<dbReference type="Pfam" id="PF12202">
    <property type="entry name" value="OSR1_C"/>
    <property type="match status" value="1"/>
</dbReference>
<dbReference type="SMART" id="SM00220">
    <property type="entry name" value="S_TKc"/>
    <property type="match status" value="1"/>
</dbReference>
<dbReference type="Gene3D" id="3.10.20.90">
    <property type="entry name" value="Phosphatidylinositol 3-kinase Catalytic Subunit, Chain A, domain 1"/>
    <property type="match status" value="2"/>
</dbReference>
<dbReference type="RefSeq" id="XP_027449400.2">
    <property type="nucleotide sequence ID" value="XM_027593599.2"/>
</dbReference>
<evidence type="ECO:0000256" key="6">
    <source>
        <dbReference type="ARBA" id="ARBA00022553"/>
    </source>
</evidence>
<feature type="region of interest" description="Disordered" evidence="13">
    <location>
        <begin position="1879"/>
        <end position="2077"/>
    </location>
</feature>
<feature type="compositionally biased region" description="Low complexity" evidence="13">
    <location>
        <begin position="2048"/>
        <end position="2070"/>
    </location>
</feature>
<feature type="compositionally biased region" description="Basic residues" evidence="13">
    <location>
        <begin position="1096"/>
        <end position="1117"/>
    </location>
</feature>
<feature type="compositionally biased region" description="Basic and acidic residues" evidence="13">
    <location>
        <begin position="572"/>
        <end position="588"/>
    </location>
</feature>
<dbReference type="Gene3D" id="3.30.200.20">
    <property type="entry name" value="Phosphorylase Kinase, domain 1"/>
    <property type="match status" value="1"/>
</dbReference>
<feature type="region of interest" description="Disordered" evidence="13">
    <location>
        <begin position="2120"/>
        <end position="2204"/>
    </location>
</feature>
<evidence type="ECO:0000256" key="13">
    <source>
        <dbReference type="SAM" id="MobiDB-lite"/>
    </source>
</evidence>
<keyword evidence="15" id="KW-1185">Reference proteome</keyword>
<feature type="region of interest" description="Disordered" evidence="13">
    <location>
        <begin position="1071"/>
        <end position="1117"/>
    </location>
</feature>
<dbReference type="PROSITE" id="PS50011">
    <property type="entry name" value="PROTEIN_KINASE_DOM"/>
    <property type="match status" value="1"/>
</dbReference>
<dbReference type="InterPro" id="IPR050588">
    <property type="entry name" value="WNK_Ser-Thr_kinase"/>
</dbReference>
<feature type="region of interest" description="Disordered" evidence="13">
    <location>
        <begin position="1"/>
        <end position="82"/>
    </location>
</feature>
<dbReference type="SUPFAM" id="SSF56112">
    <property type="entry name" value="Protein kinase-like (PK-like)"/>
    <property type="match status" value="1"/>
</dbReference>
<evidence type="ECO:0000256" key="9">
    <source>
        <dbReference type="ARBA" id="ARBA00022777"/>
    </source>
</evidence>
<dbReference type="InterPro" id="IPR024678">
    <property type="entry name" value="Kinase_OSR1/WNK_CCT"/>
</dbReference>
<feature type="compositionally biased region" description="Polar residues" evidence="13">
    <location>
        <begin position="1078"/>
        <end position="1088"/>
    </location>
</feature>
<dbReference type="InterPro" id="IPR011009">
    <property type="entry name" value="Kinase-like_dom_sf"/>
</dbReference>
<feature type="compositionally biased region" description="Low complexity" evidence="13">
    <location>
        <begin position="10"/>
        <end position="41"/>
    </location>
</feature>
<dbReference type="EC" id="2.7.11.1" evidence="3"/>
<evidence type="ECO:0000256" key="11">
    <source>
        <dbReference type="ARBA" id="ARBA00047899"/>
    </source>
</evidence>
<dbReference type="KEGG" id="zca:113921987"/>
<keyword evidence="7" id="KW-0808">Transferase</keyword>
<evidence type="ECO:0000256" key="7">
    <source>
        <dbReference type="ARBA" id="ARBA00022679"/>
    </source>
</evidence>
<dbReference type="FunFam" id="3.10.20.90:FF:000007">
    <property type="entry name" value="Serine/threonine-protein kinase WNK1 isoform 1"/>
    <property type="match status" value="1"/>
</dbReference>
<feature type="compositionally biased region" description="Low complexity" evidence="13">
    <location>
        <begin position="710"/>
        <end position="754"/>
    </location>
</feature>
<dbReference type="InterPro" id="IPR000719">
    <property type="entry name" value="Prot_kinase_dom"/>
</dbReference>
<dbReference type="FunFam" id="1.10.510.10:FF:000006">
    <property type="entry name" value="Serine/threonine-protein kinase WNK1 isoform 2"/>
    <property type="match status" value="1"/>
</dbReference>
<dbReference type="FunFam" id="3.10.20.90:FF:000012">
    <property type="entry name" value="Serine/threonine-protein kinase WNK1 isoform 2"/>
    <property type="match status" value="1"/>
</dbReference>
<feature type="region of interest" description="Disordered" evidence="13">
    <location>
        <begin position="572"/>
        <end position="754"/>
    </location>
</feature>
<feature type="compositionally biased region" description="Polar residues" evidence="13">
    <location>
        <begin position="593"/>
        <end position="615"/>
    </location>
</feature>
<name>A0A6J2CYW7_ZALCA</name>
<feature type="compositionally biased region" description="Basic and acidic residues" evidence="13">
    <location>
        <begin position="1970"/>
        <end position="1982"/>
    </location>
</feature>
<feature type="compositionally biased region" description="Basic residues" evidence="13">
    <location>
        <begin position="2130"/>
        <end position="2142"/>
    </location>
</feature>
<evidence type="ECO:0000256" key="8">
    <source>
        <dbReference type="ARBA" id="ARBA00022741"/>
    </source>
</evidence>
<dbReference type="GO" id="GO:0004674">
    <property type="term" value="F:protein serine/threonine kinase activity"/>
    <property type="evidence" value="ECO:0007669"/>
    <property type="project" value="UniProtKB-KW"/>
</dbReference>
<evidence type="ECO:0000256" key="12">
    <source>
        <dbReference type="ARBA" id="ARBA00048679"/>
    </source>
</evidence>
<gene>
    <name evidence="16" type="primary">WNK1</name>
</gene>
<feature type="compositionally biased region" description="Low complexity" evidence="13">
    <location>
        <begin position="138"/>
        <end position="160"/>
    </location>
</feature>
<evidence type="ECO:0000313" key="15">
    <source>
        <dbReference type="Proteomes" id="UP000515165"/>
    </source>
</evidence>
<organism evidence="15 16">
    <name type="scientific">Zalophus californianus</name>
    <name type="common">California sealion</name>
    <dbReference type="NCBI Taxonomy" id="9704"/>
    <lineage>
        <taxon>Eukaryota</taxon>
        <taxon>Metazoa</taxon>
        <taxon>Chordata</taxon>
        <taxon>Craniata</taxon>
        <taxon>Vertebrata</taxon>
        <taxon>Euteleostomi</taxon>
        <taxon>Mammalia</taxon>
        <taxon>Eutheria</taxon>
        <taxon>Laurasiatheria</taxon>
        <taxon>Carnivora</taxon>
        <taxon>Caniformia</taxon>
        <taxon>Pinnipedia</taxon>
        <taxon>Otariidae</taxon>
        <taxon>Zalophus</taxon>
    </lineage>
</organism>
<dbReference type="InterPro" id="IPR008271">
    <property type="entry name" value="Ser/Thr_kinase_AS"/>
</dbReference>
<dbReference type="FunFam" id="3.30.200.20:FF:000494">
    <property type="entry name" value="serine/threonine-protein kinase WNK2 isoform X2"/>
    <property type="match status" value="1"/>
</dbReference>
<feature type="region of interest" description="Disordered" evidence="13">
    <location>
        <begin position="138"/>
        <end position="203"/>
    </location>
</feature>
<evidence type="ECO:0000256" key="1">
    <source>
        <dbReference type="ARBA" id="ARBA00001946"/>
    </source>
</evidence>
<keyword evidence="6" id="KW-0597">Phosphoprotein</keyword>
<proteinExistence type="predicted"/>
<dbReference type="Pfam" id="PF00069">
    <property type="entry name" value="Pkinase"/>
    <property type="match status" value="1"/>
</dbReference>
<feature type="compositionally biased region" description="Basic and acidic residues" evidence="13">
    <location>
        <begin position="50"/>
        <end position="66"/>
    </location>
</feature>
<dbReference type="PROSITE" id="PS00108">
    <property type="entry name" value="PROTEIN_KINASE_ST"/>
    <property type="match status" value="1"/>
</dbReference>
<dbReference type="CDD" id="cd14030">
    <property type="entry name" value="STKc_WNK1"/>
    <property type="match status" value="1"/>
</dbReference>
<evidence type="ECO:0000256" key="3">
    <source>
        <dbReference type="ARBA" id="ARBA00012513"/>
    </source>
</evidence>
<feature type="compositionally biased region" description="Polar residues" evidence="13">
    <location>
        <begin position="638"/>
        <end position="690"/>
    </location>
</feature>
<keyword evidence="9 16" id="KW-0418">Kinase</keyword>
<dbReference type="PANTHER" id="PTHR13902">
    <property type="entry name" value="SERINE/THREONINE-PROTEIN KINASE WNK WITH NO LYSINE -RELATED"/>
    <property type="match status" value="1"/>
</dbReference>
<comment type="catalytic activity">
    <reaction evidence="11">
        <text>L-threonyl-[protein] + ATP = O-phospho-L-threonyl-[protein] + ADP + H(+)</text>
        <dbReference type="Rhea" id="RHEA:46608"/>
        <dbReference type="Rhea" id="RHEA-COMP:11060"/>
        <dbReference type="Rhea" id="RHEA-COMP:11605"/>
        <dbReference type="ChEBI" id="CHEBI:15378"/>
        <dbReference type="ChEBI" id="CHEBI:30013"/>
        <dbReference type="ChEBI" id="CHEBI:30616"/>
        <dbReference type="ChEBI" id="CHEBI:61977"/>
        <dbReference type="ChEBI" id="CHEBI:456216"/>
        <dbReference type="EC" id="2.7.11.1"/>
    </reaction>
</comment>
<feature type="compositionally biased region" description="Low complexity" evidence="13">
    <location>
        <begin position="2143"/>
        <end position="2153"/>
    </location>
</feature>
<dbReference type="GO" id="GO:0005737">
    <property type="term" value="C:cytoplasm"/>
    <property type="evidence" value="ECO:0007669"/>
    <property type="project" value="UniProtKB-SubCell"/>
</dbReference>
<feature type="compositionally biased region" description="Low complexity" evidence="13">
    <location>
        <begin position="1541"/>
        <end position="1559"/>
    </location>
</feature>
<dbReference type="InterPro" id="IPR056865">
    <property type="entry name" value="CCTL2_WNK"/>
</dbReference>
<accession>A0A6J2CYW7</accession>
<feature type="compositionally biased region" description="Polar residues" evidence="13">
    <location>
        <begin position="2183"/>
        <end position="2204"/>
    </location>
</feature>
<feature type="region of interest" description="Disordered" evidence="13">
    <location>
        <begin position="1033"/>
        <end position="1052"/>
    </location>
</feature>
<reference evidence="16" key="1">
    <citation type="submission" date="2025-08" db="UniProtKB">
        <authorList>
            <consortium name="RefSeq"/>
        </authorList>
    </citation>
    <scope>IDENTIFICATION</scope>
    <source>
        <tissue evidence="16">Blood</tissue>
    </source>
</reference>
<feature type="compositionally biased region" description="Low complexity" evidence="13">
    <location>
        <begin position="1895"/>
        <end position="1913"/>
    </location>
</feature>
<evidence type="ECO:0000256" key="4">
    <source>
        <dbReference type="ARBA" id="ARBA00022490"/>
    </source>
</evidence>
<comment type="cofactor">
    <cofactor evidence="1">
        <name>Mg(2+)</name>
        <dbReference type="ChEBI" id="CHEBI:18420"/>
    </cofactor>
</comment>